<dbReference type="Pfam" id="PF08449">
    <property type="entry name" value="UAA"/>
    <property type="match status" value="1"/>
</dbReference>
<accession>A0A7R8V5C1</accession>
<organism evidence="9 10">
    <name type="scientific">Hermetia illucens</name>
    <name type="common">Black soldier fly</name>
    <dbReference type="NCBI Taxonomy" id="343691"/>
    <lineage>
        <taxon>Eukaryota</taxon>
        <taxon>Metazoa</taxon>
        <taxon>Ecdysozoa</taxon>
        <taxon>Arthropoda</taxon>
        <taxon>Hexapoda</taxon>
        <taxon>Insecta</taxon>
        <taxon>Pterygota</taxon>
        <taxon>Neoptera</taxon>
        <taxon>Endopterygota</taxon>
        <taxon>Diptera</taxon>
        <taxon>Brachycera</taxon>
        <taxon>Stratiomyomorpha</taxon>
        <taxon>Stratiomyidae</taxon>
        <taxon>Hermetiinae</taxon>
        <taxon>Hermetia</taxon>
    </lineage>
</organism>
<keyword evidence="10" id="KW-1185">Reference proteome</keyword>
<dbReference type="InParanoid" id="A0A7R8V5C1"/>
<feature type="transmembrane region" description="Helical" evidence="8">
    <location>
        <begin position="57"/>
        <end position="79"/>
    </location>
</feature>
<feature type="transmembrane region" description="Helical" evidence="8">
    <location>
        <begin position="413"/>
        <end position="431"/>
    </location>
</feature>
<evidence type="ECO:0000256" key="2">
    <source>
        <dbReference type="ARBA" id="ARBA00010694"/>
    </source>
</evidence>
<dbReference type="GO" id="GO:0000139">
    <property type="term" value="C:Golgi membrane"/>
    <property type="evidence" value="ECO:0007669"/>
    <property type="project" value="TreeGrafter"/>
</dbReference>
<dbReference type="GO" id="GO:0005789">
    <property type="term" value="C:endoplasmic reticulum membrane"/>
    <property type="evidence" value="ECO:0007669"/>
    <property type="project" value="TreeGrafter"/>
</dbReference>
<dbReference type="InterPro" id="IPR013657">
    <property type="entry name" value="SCL35B1-4/HUT1"/>
</dbReference>
<feature type="transmembrane region" description="Helical" evidence="8">
    <location>
        <begin position="283"/>
        <end position="303"/>
    </location>
</feature>
<evidence type="ECO:0000256" key="8">
    <source>
        <dbReference type="SAM" id="Phobius"/>
    </source>
</evidence>
<feature type="transmembrane region" description="Helical" evidence="8">
    <location>
        <begin position="5"/>
        <end position="25"/>
    </location>
</feature>
<evidence type="ECO:0000256" key="6">
    <source>
        <dbReference type="ARBA" id="ARBA00023136"/>
    </source>
</evidence>
<gene>
    <name evidence="9" type="ORF">HERILL_LOCUS15096</name>
</gene>
<evidence type="ECO:0000313" key="9">
    <source>
        <dbReference type="EMBL" id="CAD7092759.1"/>
    </source>
</evidence>
<keyword evidence="6 8" id="KW-0472">Membrane</keyword>
<dbReference type="PANTHER" id="PTHR10778">
    <property type="entry name" value="SOLUTE CARRIER FAMILY 35 MEMBER B"/>
    <property type="match status" value="1"/>
</dbReference>
<evidence type="ECO:0000256" key="5">
    <source>
        <dbReference type="ARBA" id="ARBA00022989"/>
    </source>
</evidence>
<evidence type="ECO:0000256" key="1">
    <source>
        <dbReference type="ARBA" id="ARBA00004141"/>
    </source>
</evidence>
<comment type="subcellular location">
    <subcellularLocation>
        <location evidence="1">Membrane</location>
        <topology evidence="1">Multi-pass membrane protein</topology>
    </subcellularLocation>
</comment>
<dbReference type="PANTHER" id="PTHR10778:SF13">
    <property type="entry name" value="ADENOSINE 3'-PHOSPHO 5'-PHOSPHOSULFATE TRANSPORTER 1"/>
    <property type="match status" value="1"/>
</dbReference>
<dbReference type="FunCoup" id="A0A7R8V5C1">
    <property type="interactions" value="1079"/>
</dbReference>
<dbReference type="Proteomes" id="UP000594454">
    <property type="component" value="Chromosome 6"/>
</dbReference>
<proteinExistence type="inferred from homology"/>
<dbReference type="AlphaFoldDB" id="A0A7R8V5C1"/>
<keyword evidence="3" id="KW-0813">Transport</keyword>
<feature type="transmembrane region" description="Helical" evidence="8">
    <location>
        <begin position="324"/>
        <end position="345"/>
    </location>
</feature>
<reference evidence="9 10" key="1">
    <citation type="submission" date="2020-11" db="EMBL/GenBank/DDBJ databases">
        <authorList>
            <person name="Wallbank WR R."/>
            <person name="Pardo Diaz C."/>
            <person name="Kozak K."/>
            <person name="Martin S."/>
            <person name="Jiggins C."/>
            <person name="Moest M."/>
            <person name="Warren A I."/>
            <person name="Generalovic N T."/>
            <person name="Byers J.R.P. K."/>
            <person name="Montejo-Kovacevich G."/>
            <person name="Yen C E."/>
        </authorList>
    </citation>
    <scope>NUCLEOTIDE SEQUENCE [LARGE SCALE GENOMIC DNA]</scope>
</reference>
<protein>
    <recommendedName>
        <fullName evidence="7">Adenosine 3'-phospho 5'-phosphosulfate transporter 1</fullName>
    </recommendedName>
</protein>
<feature type="transmembrane region" description="Helical" evidence="8">
    <location>
        <begin position="257"/>
        <end position="277"/>
    </location>
</feature>
<evidence type="ECO:0000256" key="4">
    <source>
        <dbReference type="ARBA" id="ARBA00022692"/>
    </source>
</evidence>
<evidence type="ECO:0000256" key="7">
    <source>
        <dbReference type="ARBA" id="ARBA00039668"/>
    </source>
</evidence>
<dbReference type="GO" id="GO:0046964">
    <property type="term" value="F:3'-phosphoadenosine 5'-phosphosulfate transmembrane transporter activity"/>
    <property type="evidence" value="ECO:0007669"/>
    <property type="project" value="TreeGrafter"/>
</dbReference>
<keyword evidence="5 8" id="KW-1133">Transmembrane helix</keyword>
<name>A0A7R8V5C1_HERIL</name>
<dbReference type="OMA" id="KIMTQHY"/>
<dbReference type="EMBL" id="LR899014">
    <property type="protein sequence ID" value="CAD7092759.1"/>
    <property type="molecule type" value="Genomic_DNA"/>
</dbReference>
<dbReference type="OrthoDB" id="10035043at2759"/>
<feature type="transmembrane region" description="Helical" evidence="8">
    <location>
        <begin position="129"/>
        <end position="149"/>
    </location>
</feature>
<evidence type="ECO:0000256" key="3">
    <source>
        <dbReference type="ARBA" id="ARBA00022448"/>
    </source>
</evidence>
<feature type="transmembrane region" description="Helical" evidence="8">
    <location>
        <begin position="173"/>
        <end position="191"/>
    </location>
</feature>
<sequence>MGNFFADLIICAFILGTFGIAHLFANFLRLWLTAGAQSDLTLTQIIDLDQYSKEYAWIIKLAVNCFGYSCILVPGLLIYKYTNKTNYIEKRDSGPIHKAVKFCFTGSDIERIEPTASKTPSNKAVTTDFVVLIYCFVGLMGSYLTWGVLQEKIMTQEYKGADGKLSYFKDSQFLVFANRVLAFVISGSYLFVKQQTRHRAPMYKYSFASFSNIMSAWFQYEALKFVNFPTQVLAKSCKIIPVMLMGKIVFRTKYEFYEYLTAVLISIGMVFFLTGSLDESKASSVTTITGLFLLSMYMLFDSFTSNWQGDLFKTYGMSAIQMSCGVNLFSAFFTAASLSIQGGFLASLEFSLEHPKFVFDCVVLSISSAVGQLFIFYTISVFGPVVFTIIMTLRQAMAILLSCLIYHHTISVLGIAGIIVVFLAIFLRVYCDQRHKALRRRAEANRTKLAV</sequence>
<keyword evidence="4 8" id="KW-0812">Transmembrane</keyword>
<evidence type="ECO:0000313" key="10">
    <source>
        <dbReference type="Proteomes" id="UP000594454"/>
    </source>
</evidence>
<comment type="similarity">
    <text evidence="2">Belongs to the nucleotide-sugar transporter family. SLC35B subfamily.</text>
</comment>